<dbReference type="GO" id="GO:0005764">
    <property type="term" value="C:lysosome"/>
    <property type="evidence" value="ECO:0007669"/>
    <property type="project" value="UniProtKB-SubCell"/>
</dbReference>
<evidence type="ECO:0000313" key="3">
    <source>
        <dbReference type="Proteomes" id="UP000050795"/>
    </source>
</evidence>
<feature type="region of interest" description="Disordered" evidence="2">
    <location>
        <begin position="270"/>
        <end position="293"/>
    </location>
</feature>
<organism evidence="3 4">
    <name type="scientific">Trichobilharzia regenti</name>
    <name type="common">Nasal bird schistosome</name>
    <dbReference type="NCBI Taxonomy" id="157069"/>
    <lineage>
        <taxon>Eukaryota</taxon>
        <taxon>Metazoa</taxon>
        <taxon>Spiralia</taxon>
        <taxon>Lophotrochozoa</taxon>
        <taxon>Platyhelminthes</taxon>
        <taxon>Trematoda</taxon>
        <taxon>Digenea</taxon>
        <taxon>Strigeidida</taxon>
        <taxon>Schistosomatoidea</taxon>
        <taxon>Schistosomatidae</taxon>
        <taxon>Trichobilharzia</taxon>
    </lineage>
</organism>
<evidence type="ECO:0000313" key="4">
    <source>
        <dbReference type="WBParaSite" id="TREG1_40180.1"/>
    </source>
</evidence>
<dbReference type="AlphaFoldDB" id="A0AA85JMG4"/>
<dbReference type="GO" id="GO:1904262">
    <property type="term" value="P:negative regulation of TORC1 signaling"/>
    <property type="evidence" value="ECO:0007669"/>
    <property type="project" value="TreeGrafter"/>
</dbReference>
<comment type="similarity">
    <text evidence="1">Belongs to the NPR3 family.</text>
</comment>
<sequence>MTDVSSSLIHWNEKEILPRGIFLTSSGSGGDRLLFWQSSLASNPSKVYDVKKDQSTNDNRCSSNIGASFSQETELSKDHTASVSSLTTLLTTPSPKIKNTANINNRGPVSTSENPFALSLISDRTMSCNESTLGNSPISSGLNPNFIGSSVDRTLNNCPTICSNITPSLCNTSTMSSNNPVGNVTTNLSTSNIVLGGIYSTDSSLQVPSSESPLIIGNLGISNIEGIPANVLLSLLHQQTQALQRKIYIKLENSIFVGAAFNLSPSDTEGIGLSEDTDDSNTKSSDGESLRTTTGGAHTMISFTVGFLMDSSAPPSVLSYLTELSRLIGSQIRRAELMFNYLRDQRDIITSTLEKYSYVDANSWPSSSTTDHNMNKYGSDNINTNRLNQSFPSKRHVKLSEVINTERENSLSSQLTDHDYNENVNQSTNENIPVNKTNDMHDYNNDTRNETTTMNPLERLVQISSLCAELKSILDSICKTGHVNVKINKIYPVCFCLPHKAYCLNNSDKISKFMIAVRPMAVWRAMDKIRPYHALILLLRKDVLLKDFLPTDINPTLNDFINELSPTVSLCNIAERIHSQTHCLNLALWLIYRGHALIVYPIVANNMYVLAPHSKAWFTPQLIGQFATSFPEVNLAELLTSFSTTFMLKDHFHPSIGIADNLHYDADSENNANCFRNKPSKTSWTNLPLTQKINLIAWLLRRRLIIQIHIYIFPTFLSSVNQMNRCLMSETFQII</sequence>
<evidence type="ECO:0000256" key="1">
    <source>
        <dbReference type="RuleBase" id="RU368069"/>
    </source>
</evidence>
<dbReference type="PANTHER" id="PTHR13153">
    <property type="entry name" value="CGTHBA PROTEIN -14 GENE PROTEIN"/>
    <property type="match status" value="1"/>
</dbReference>
<reference evidence="4" key="2">
    <citation type="submission" date="2023-11" db="UniProtKB">
        <authorList>
            <consortium name="WormBaseParasite"/>
        </authorList>
    </citation>
    <scope>IDENTIFICATION</scope>
</reference>
<dbReference type="GO" id="GO:1990130">
    <property type="term" value="C:GATOR1 complex"/>
    <property type="evidence" value="ECO:0007669"/>
    <property type="project" value="UniProtKB-UniRule"/>
</dbReference>
<name>A0AA85JMG4_TRIRE</name>
<proteinExistence type="inferred from homology"/>
<dbReference type="Proteomes" id="UP000050795">
    <property type="component" value="Unassembled WGS sequence"/>
</dbReference>
<reference evidence="3" key="1">
    <citation type="submission" date="2022-06" db="EMBL/GenBank/DDBJ databases">
        <authorList>
            <person name="Berger JAMES D."/>
            <person name="Berger JAMES D."/>
        </authorList>
    </citation>
    <scope>NUCLEOTIDE SEQUENCE [LARGE SCALE GENOMIC DNA]</scope>
</reference>
<protein>
    <recommendedName>
        <fullName evidence="1">GATOR complex protein NPRL3</fullName>
    </recommendedName>
    <alternativeName>
        <fullName evidence="1">Nitrogen permease regulator 3-like protein</fullName>
    </alternativeName>
</protein>
<dbReference type="WBParaSite" id="TREG1_40180.1">
    <property type="protein sequence ID" value="TREG1_40180.1"/>
    <property type="gene ID" value="TREG1_40180"/>
</dbReference>
<keyword evidence="1" id="KW-0732">Signal</keyword>
<dbReference type="GO" id="GO:0038202">
    <property type="term" value="P:TORC1 signaling"/>
    <property type="evidence" value="ECO:0007669"/>
    <property type="project" value="TreeGrafter"/>
</dbReference>
<dbReference type="PANTHER" id="PTHR13153:SF5">
    <property type="entry name" value="GATOR COMPLEX PROTEIN NPRL3"/>
    <property type="match status" value="1"/>
</dbReference>
<accession>A0AA85JMG4</accession>
<dbReference type="InterPro" id="IPR005365">
    <property type="entry name" value="Npr3"/>
</dbReference>
<dbReference type="Pfam" id="PF03666">
    <property type="entry name" value="NPR3"/>
    <property type="match status" value="1"/>
</dbReference>
<comment type="subcellular location">
    <subcellularLocation>
        <location evidence="1">Lysosome</location>
    </subcellularLocation>
</comment>
<evidence type="ECO:0000256" key="2">
    <source>
        <dbReference type="SAM" id="MobiDB-lite"/>
    </source>
</evidence>
<keyword evidence="1" id="KW-0458">Lysosome</keyword>
<comment type="function">
    <text evidence="1">As a component of the GATOR1 complex functions as an inhibitor of the amino acid-sensing branch of the TORC1 pathway.</text>
</comment>
<dbReference type="GO" id="GO:0010508">
    <property type="term" value="P:positive regulation of autophagy"/>
    <property type="evidence" value="ECO:0007669"/>
    <property type="project" value="TreeGrafter"/>
</dbReference>
<keyword evidence="3" id="KW-1185">Reference proteome</keyword>
<dbReference type="GO" id="GO:0034198">
    <property type="term" value="P:cellular response to amino acid starvation"/>
    <property type="evidence" value="ECO:0007669"/>
    <property type="project" value="UniProtKB-UniRule"/>
</dbReference>